<accession>A0A0D1ZGR8</accession>
<feature type="chain" id="PRO_5002237750" description="Amidohydrolase-related domain-containing protein" evidence="1">
    <location>
        <begin position="17"/>
        <end position="414"/>
    </location>
</feature>
<dbReference type="Gene3D" id="2.30.40.10">
    <property type="entry name" value="Urease, subunit C, domain 1"/>
    <property type="match status" value="2"/>
</dbReference>
<feature type="domain" description="Amidohydrolase-related" evidence="2">
    <location>
        <begin position="93"/>
        <end position="410"/>
    </location>
</feature>
<evidence type="ECO:0000313" key="4">
    <source>
        <dbReference type="Proteomes" id="UP000053599"/>
    </source>
</evidence>
<evidence type="ECO:0000313" key="3">
    <source>
        <dbReference type="EMBL" id="KIV85988.1"/>
    </source>
</evidence>
<sequence length="414" mass="44588">MHLLSVISALIALGQACPMHGLPDHVAAENNIDVANLRKRGWVRPAPQKIAITNVHVFDGFEYDNQTSTVVIDGSFIGSDATNATIIDGKGATLMPGLIDNHNHPTTIADLKNLSSYGVTTTMCMSCWVATDQCESLRNQPGLTDFYSAGFSAVVPNSSHSKLAETNPAVNAPEYFIYNSSMCPGWVKDRFNTGSDYIKLVAEAYPPSMTQDEHNIIVKTAHQYGYWTMTHASTLDAYNMAIESGTDIIQHTPADEPLPDASIAKILAGGHYVTPTVNIYQYTQAATVSLGLTAEQTANLNQTVPGNVKRMYDAGIPILAGTDGSINSNGPADIYFGSSLHQELEMLNSYGVSNLDVLKAATSRAAVAYNMLDRGVIAPGMRADLLLVKGNPLVNISKTREIEKVWIAGTEYEG</sequence>
<dbReference type="STRING" id="1016849.A0A0D1ZGR8"/>
<dbReference type="EMBL" id="KN846951">
    <property type="protein sequence ID" value="KIV85988.1"/>
    <property type="molecule type" value="Genomic_DNA"/>
</dbReference>
<dbReference type="InterPro" id="IPR011059">
    <property type="entry name" value="Metal-dep_hydrolase_composite"/>
</dbReference>
<reference evidence="3 4" key="1">
    <citation type="submission" date="2015-01" db="EMBL/GenBank/DDBJ databases">
        <title>The Genome Sequence of Exophiala sideris CBS121828.</title>
        <authorList>
            <consortium name="The Broad Institute Genomics Platform"/>
            <person name="Cuomo C."/>
            <person name="de Hoog S."/>
            <person name="Gorbushina A."/>
            <person name="Stielow B."/>
            <person name="Teixiera M."/>
            <person name="Abouelleil A."/>
            <person name="Chapman S.B."/>
            <person name="Priest M."/>
            <person name="Young S.K."/>
            <person name="Wortman J."/>
            <person name="Nusbaum C."/>
            <person name="Birren B."/>
        </authorList>
    </citation>
    <scope>NUCLEOTIDE SEQUENCE [LARGE SCALE GENOMIC DNA]</scope>
    <source>
        <strain evidence="3 4">CBS 121828</strain>
    </source>
</reference>
<dbReference type="Gene3D" id="3.20.20.140">
    <property type="entry name" value="Metal-dependent hydrolases"/>
    <property type="match status" value="2"/>
</dbReference>
<dbReference type="SUPFAM" id="SSF51338">
    <property type="entry name" value="Composite domain of metallo-dependent hydrolases"/>
    <property type="match status" value="1"/>
</dbReference>
<proteinExistence type="predicted"/>
<feature type="signal peptide" evidence="1">
    <location>
        <begin position="1"/>
        <end position="16"/>
    </location>
</feature>
<evidence type="ECO:0000256" key="1">
    <source>
        <dbReference type="SAM" id="SignalP"/>
    </source>
</evidence>
<dbReference type="OrthoDB" id="5595695at2759"/>
<dbReference type="SUPFAM" id="SSF51556">
    <property type="entry name" value="Metallo-dependent hydrolases"/>
    <property type="match status" value="1"/>
</dbReference>
<gene>
    <name evidence="3" type="ORF">PV11_01633</name>
</gene>
<dbReference type="Pfam" id="PF01979">
    <property type="entry name" value="Amidohydro_1"/>
    <property type="match status" value="1"/>
</dbReference>
<dbReference type="AlphaFoldDB" id="A0A0D1ZGR8"/>
<name>A0A0D1ZGR8_9EURO</name>
<dbReference type="GO" id="GO:0016810">
    <property type="term" value="F:hydrolase activity, acting on carbon-nitrogen (but not peptide) bonds"/>
    <property type="evidence" value="ECO:0007669"/>
    <property type="project" value="InterPro"/>
</dbReference>
<dbReference type="InterPro" id="IPR051781">
    <property type="entry name" value="Metallo-dep_Hydrolase"/>
</dbReference>
<dbReference type="PANTHER" id="PTHR43135:SF3">
    <property type="entry name" value="ALPHA-D-RIBOSE 1-METHYLPHOSPHONATE 5-TRIPHOSPHATE DIPHOSPHATASE"/>
    <property type="match status" value="1"/>
</dbReference>
<organism evidence="3 4">
    <name type="scientific">Exophiala sideris</name>
    <dbReference type="NCBI Taxonomy" id="1016849"/>
    <lineage>
        <taxon>Eukaryota</taxon>
        <taxon>Fungi</taxon>
        <taxon>Dikarya</taxon>
        <taxon>Ascomycota</taxon>
        <taxon>Pezizomycotina</taxon>
        <taxon>Eurotiomycetes</taxon>
        <taxon>Chaetothyriomycetidae</taxon>
        <taxon>Chaetothyriales</taxon>
        <taxon>Herpotrichiellaceae</taxon>
        <taxon>Exophiala</taxon>
    </lineage>
</organism>
<dbReference type="Proteomes" id="UP000053599">
    <property type="component" value="Unassembled WGS sequence"/>
</dbReference>
<dbReference type="PANTHER" id="PTHR43135">
    <property type="entry name" value="ALPHA-D-RIBOSE 1-METHYLPHOSPHONATE 5-TRIPHOSPHATE DIPHOSPHATASE"/>
    <property type="match status" value="1"/>
</dbReference>
<dbReference type="InterPro" id="IPR032466">
    <property type="entry name" value="Metal_Hydrolase"/>
</dbReference>
<dbReference type="InterPro" id="IPR006680">
    <property type="entry name" value="Amidohydro-rel"/>
</dbReference>
<evidence type="ECO:0000259" key="2">
    <source>
        <dbReference type="Pfam" id="PF01979"/>
    </source>
</evidence>
<dbReference type="HOGENOM" id="CLU_023620_6_1_1"/>
<keyword evidence="1" id="KW-0732">Signal</keyword>
<protein>
    <recommendedName>
        <fullName evidence="2">Amidohydrolase-related domain-containing protein</fullName>
    </recommendedName>
</protein>